<evidence type="ECO:0000259" key="8">
    <source>
        <dbReference type="PROSITE" id="PS50928"/>
    </source>
</evidence>
<keyword evidence="2 7" id="KW-0813">Transport</keyword>
<evidence type="ECO:0000256" key="5">
    <source>
        <dbReference type="ARBA" id="ARBA00022989"/>
    </source>
</evidence>
<sequence length="198" mass="22358">MATATTILEVILASMAAYAFSWMNFPGRNLIFGIFLATMMVPGEVLLVPNFITVSKFGWIDTYYALIIPWIVSVFAIFLMRQHFLAIPRELFDASKIDGCSHWKFLWRIVVPLSKPVIITGALLKFVGSWNGFLWVLIVTNSDKYRTLPVGLQNFSSDVGTLYNQLMAAATFSILPVILLFLFTQQYFVRGIARTGLK</sequence>
<dbReference type="PANTHER" id="PTHR43744">
    <property type="entry name" value="ABC TRANSPORTER PERMEASE PROTEIN MG189-RELATED-RELATED"/>
    <property type="match status" value="1"/>
</dbReference>
<dbReference type="HOGENOM" id="CLU_016047_1_2_0"/>
<comment type="subcellular location">
    <subcellularLocation>
        <location evidence="1 7">Cell membrane</location>
        <topology evidence="1 7">Multi-pass membrane protein</topology>
    </subcellularLocation>
</comment>
<dbReference type="Pfam" id="PF00528">
    <property type="entry name" value="BPD_transp_1"/>
    <property type="match status" value="1"/>
</dbReference>
<feature type="transmembrane region" description="Helical" evidence="7">
    <location>
        <begin position="117"/>
        <end position="138"/>
    </location>
</feature>
<evidence type="ECO:0000256" key="2">
    <source>
        <dbReference type="ARBA" id="ARBA00022448"/>
    </source>
</evidence>
<keyword evidence="5 7" id="KW-1133">Transmembrane helix</keyword>
<evidence type="ECO:0000256" key="7">
    <source>
        <dbReference type="RuleBase" id="RU363032"/>
    </source>
</evidence>
<accession>A6LNG1</accession>
<name>A6LNG1_THEM4</name>
<gene>
    <name evidence="9" type="ordered locus">Tmel_1618</name>
</gene>
<dbReference type="STRING" id="391009.Tmel_1618"/>
<keyword evidence="6 7" id="KW-0472">Membrane</keyword>
<proteinExistence type="inferred from homology"/>
<reference evidence="9 10" key="1">
    <citation type="submission" date="2007-05" db="EMBL/GenBank/DDBJ databases">
        <title>Complete sequence of Thermosipho melanesiensis BI429.</title>
        <authorList>
            <consortium name="US DOE Joint Genome Institute"/>
            <person name="Copeland A."/>
            <person name="Lucas S."/>
            <person name="Lapidus A."/>
            <person name="Barry K."/>
            <person name="Glavina del Rio T."/>
            <person name="Dalin E."/>
            <person name="Tice H."/>
            <person name="Pitluck S."/>
            <person name="Chertkov O."/>
            <person name="Brettin T."/>
            <person name="Bruce D."/>
            <person name="Detter J.C."/>
            <person name="Han C."/>
            <person name="Schmutz J."/>
            <person name="Larimer F."/>
            <person name="Land M."/>
            <person name="Hauser L."/>
            <person name="Kyrpides N."/>
            <person name="Mikhailova N."/>
            <person name="Nelson K."/>
            <person name="Gogarten J.P."/>
            <person name="Noll K."/>
            <person name="Richardson P."/>
        </authorList>
    </citation>
    <scope>NUCLEOTIDE SEQUENCE [LARGE SCALE GENOMIC DNA]</scope>
    <source>
        <strain evidence="10">DSM 12029 / CIP 104789 / BI429</strain>
    </source>
</reference>
<dbReference type="InterPro" id="IPR000515">
    <property type="entry name" value="MetI-like"/>
</dbReference>
<dbReference type="Proteomes" id="UP000001110">
    <property type="component" value="Chromosome"/>
</dbReference>
<reference evidence="9 10" key="2">
    <citation type="journal article" date="2009" name="Proc. Natl. Acad. Sci. U.S.A.">
        <title>On the chimeric nature, thermophilic origin, and phylogenetic placement of the Thermotogales.</title>
        <authorList>
            <person name="Zhaxybayeva O."/>
            <person name="Swithers K.S."/>
            <person name="Lapierre P."/>
            <person name="Fournier G.P."/>
            <person name="Bickhart D.M."/>
            <person name="DeBoy R.T."/>
            <person name="Nelson K.E."/>
            <person name="Nesbo C.L."/>
            <person name="Doolittle W.F."/>
            <person name="Gogarten J.P."/>
            <person name="Noll K.M."/>
        </authorList>
    </citation>
    <scope>NUCLEOTIDE SEQUENCE [LARGE SCALE GENOMIC DNA]</scope>
    <source>
        <strain evidence="10">DSM 12029 / CIP 104789 / BI429</strain>
    </source>
</reference>
<dbReference type="eggNOG" id="COG0395">
    <property type="taxonomic scope" value="Bacteria"/>
</dbReference>
<evidence type="ECO:0000256" key="3">
    <source>
        <dbReference type="ARBA" id="ARBA00022475"/>
    </source>
</evidence>
<dbReference type="SUPFAM" id="SSF161098">
    <property type="entry name" value="MetI-like"/>
    <property type="match status" value="1"/>
</dbReference>
<feature type="transmembrane region" description="Helical" evidence="7">
    <location>
        <begin position="6"/>
        <end position="23"/>
    </location>
</feature>
<dbReference type="PROSITE" id="PS50928">
    <property type="entry name" value="ABC_TM1"/>
    <property type="match status" value="1"/>
</dbReference>
<evidence type="ECO:0000313" key="9">
    <source>
        <dbReference type="EMBL" id="ABR31462.1"/>
    </source>
</evidence>
<dbReference type="GO" id="GO:0055085">
    <property type="term" value="P:transmembrane transport"/>
    <property type="evidence" value="ECO:0007669"/>
    <property type="project" value="InterPro"/>
</dbReference>
<evidence type="ECO:0000313" key="10">
    <source>
        <dbReference type="Proteomes" id="UP000001110"/>
    </source>
</evidence>
<dbReference type="EMBL" id="CP000716">
    <property type="protein sequence ID" value="ABR31462.1"/>
    <property type="molecule type" value="Genomic_DNA"/>
</dbReference>
<dbReference type="GO" id="GO:0005886">
    <property type="term" value="C:plasma membrane"/>
    <property type="evidence" value="ECO:0007669"/>
    <property type="project" value="UniProtKB-SubCell"/>
</dbReference>
<dbReference type="PANTHER" id="PTHR43744:SF12">
    <property type="entry name" value="ABC TRANSPORTER PERMEASE PROTEIN MG189-RELATED"/>
    <property type="match status" value="1"/>
</dbReference>
<organism evidence="9 10">
    <name type="scientific">Thermosipho melanesiensis (strain DSM 12029 / CIP 104789 / BI429)</name>
    <dbReference type="NCBI Taxonomy" id="391009"/>
    <lineage>
        <taxon>Bacteria</taxon>
        <taxon>Thermotogati</taxon>
        <taxon>Thermotogota</taxon>
        <taxon>Thermotogae</taxon>
        <taxon>Thermotogales</taxon>
        <taxon>Fervidobacteriaceae</taxon>
        <taxon>Thermosipho</taxon>
    </lineage>
</organism>
<dbReference type="InterPro" id="IPR035906">
    <property type="entry name" value="MetI-like_sf"/>
</dbReference>
<dbReference type="KEGG" id="tme:Tmel_1618"/>
<evidence type="ECO:0000256" key="4">
    <source>
        <dbReference type="ARBA" id="ARBA00022692"/>
    </source>
</evidence>
<comment type="similarity">
    <text evidence="7">Belongs to the binding-protein-dependent transport system permease family.</text>
</comment>
<dbReference type="Gene3D" id="1.10.3720.10">
    <property type="entry name" value="MetI-like"/>
    <property type="match status" value="1"/>
</dbReference>
<dbReference type="RefSeq" id="WP_012057821.1">
    <property type="nucleotide sequence ID" value="NC_009616.1"/>
</dbReference>
<keyword evidence="4 7" id="KW-0812">Transmembrane</keyword>
<evidence type="ECO:0000256" key="6">
    <source>
        <dbReference type="ARBA" id="ARBA00023136"/>
    </source>
</evidence>
<protein>
    <submittedName>
        <fullName evidence="9">Binding-protein-dependent transport systems inner membrane component</fullName>
    </submittedName>
</protein>
<feature type="domain" description="ABC transmembrane type-1" evidence="8">
    <location>
        <begin position="1"/>
        <end position="184"/>
    </location>
</feature>
<feature type="transmembrane region" description="Helical" evidence="7">
    <location>
        <begin position="30"/>
        <end position="51"/>
    </location>
</feature>
<dbReference type="AlphaFoldDB" id="A6LNG1"/>
<dbReference type="CDD" id="cd06261">
    <property type="entry name" value="TM_PBP2"/>
    <property type="match status" value="1"/>
</dbReference>
<evidence type="ECO:0000256" key="1">
    <source>
        <dbReference type="ARBA" id="ARBA00004651"/>
    </source>
</evidence>
<feature type="transmembrane region" description="Helical" evidence="7">
    <location>
        <begin position="63"/>
        <end position="80"/>
    </location>
</feature>
<keyword evidence="3" id="KW-1003">Cell membrane</keyword>
<feature type="transmembrane region" description="Helical" evidence="7">
    <location>
        <begin position="162"/>
        <end position="184"/>
    </location>
</feature>